<feature type="transmembrane region" description="Helical" evidence="1">
    <location>
        <begin position="380"/>
        <end position="400"/>
    </location>
</feature>
<sequence length="476" mass="52845">MFNCCIKRNNLKLDRGYVWLIMMMSFLSHFVHVGFTSGVIGNLTVVHSKFFSIGLQQSSLIGSVHTATMFMFSPVASILVKKVGCRVTQIFGGICLILGLSLLSLATKQWHAICLFGILAGIGISATYVASSSILSMHFLKYKNLAFSFAPFGAIVGSAVWPKLSQHLFDTVGYSRAVAYFSIFHILHVIAGLSFCEPIQISHAEAKLTEKKEVNVMKTLPEDSGYTEEHINKGFQKNEEILEQNFKDEKISDISPIEKKFNSDQQLSKKPSVSITASIFTLFKSSKTWLLLANFWLWNSCSDCFHILINDYLIKHTPLTVPEVTWALTVLGIAKLVGSLLAVSMSPLKFDRLNIHFLAVLLYSVTTIAIPYCMTKELCYTLMTFWGLGFSMSICNLLAVTMDFCEVETLPILFGFTLFAEGLGCLMGTPLCTLLAVKTEEQYGLVLGGCIGVIGSLILIPEMISRFRKKKTKTLN</sequence>
<dbReference type="AlphaFoldDB" id="A0A7J7JWL0"/>
<name>A0A7J7JWL0_BUGNE</name>
<keyword evidence="3" id="KW-1185">Reference proteome</keyword>
<comment type="caution">
    <text evidence="2">The sequence shown here is derived from an EMBL/GenBank/DDBJ whole genome shotgun (WGS) entry which is preliminary data.</text>
</comment>
<evidence type="ECO:0000256" key="1">
    <source>
        <dbReference type="SAM" id="Phobius"/>
    </source>
</evidence>
<dbReference type="PANTHER" id="PTHR11360:SF284">
    <property type="entry name" value="EG:103B4.3 PROTEIN-RELATED"/>
    <property type="match status" value="1"/>
</dbReference>
<dbReference type="InterPro" id="IPR050327">
    <property type="entry name" value="Proton-linked_MCT"/>
</dbReference>
<dbReference type="EMBL" id="VXIV02001730">
    <property type="protein sequence ID" value="KAF6030245.1"/>
    <property type="molecule type" value="Genomic_DNA"/>
</dbReference>
<dbReference type="SUPFAM" id="SSF103473">
    <property type="entry name" value="MFS general substrate transporter"/>
    <property type="match status" value="1"/>
</dbReference>
<dbReference type="InterPro" id="IPR036259">
    <property type="entry name" value="MFS_trans_sf"/>
</dbReference>
<proteinExistence type="predicted"/>
<dbReference type="GO" id="GO:0008028">
    <property type="term" value="F:monocarboxylic acid transmembrane transporter activity"/>
    <property type="evidence" value="ECO:0007669"/>
    <property type="project" value="TreeGrafter"/>
</dbReference>
<keyword evidence="1" id="KW-1133">Transmembrane helix</keyword>
<evidence type="ECO:0000313" key="3">
    <source>
        <dbReference type="Proteomes" id="UP000593567"/>
    </source>
</evidence>
<feature type="transmembrane region" description="Helical" evidence="1">
    <location>
        <begin position="412"/>
        <end position="437"/>
    </location>
</feature>
<feature type="transmembrane region" description="Helical" evidence="1">
    <location>
        <begin position="142"/>
        <end position="161"/>
    </location>
</feature>
<organism evidence="2 3">
    <name type="scientific">Bugula neritina</name>
    <name type="common">Brown bryozoan</name>
    <name type="synonym">Sertularia neritina</name>
    <dbReference type="NCBI Taxonomy" id="10212"/>
    <lineage>
        <taxon>Eukaryota</taxon>
        <taxon>Metazoa</taxon>
        <taxon>Spiralia</taxon>
        <taxon>Lophotrochozoa</taxon>
        <taxon>Bryozoa</taxon>
        <taxon>Gymnolaemata</taxon>
        <taxon>Cheilostomatida</taxon>
        <taxon>Flustrina</taxon>
        <taxon>Buguloidea</taxon>
        <taxon>Bugulidae</taxon>
        <taxon>Bugula</taxon>
    </lineage>
</organism>
<keyword evidence="1" id="KW-0472">Membrane</keyword>
<dbReference type="OrthoDB" id="6499973at2759"/>
<dbReference type="PANTHER" id="PTHR11360">
    <property type="entry name" value="MONOCARBOXYLATE TRANSPORTER"/>
    <property type="match status" value="1"/>
</dbReference>
<feature type="transmembrane region" description="Helical" evidence="1">
    <location>
        <begin position="173"/>
        <end position="196"/>
    </location>
</feature>
<feature type="transmembrane region" description="Helical" evidence="1">
    <location>
        <begin position="324"/>
        <end position="343"/>
    </location>
</feature>
<feature type="transmembrane region" description="Helical" evidence="1">
    <location>
        <begin position="355"/>
        <end position="374"/>
    </location>
</feature>
<reference evidence="2" key="1">
    <citation type="submission" date="2020-06" db="EMBL/GenBank/DDBJ databases">
        <title>Draft genome of Bugula neritina, a colonial animal packing powerful symbionts and potential medicines.</title>
        <authorList>
            <person name="Rayko M."/>
        </authorList>
    </citation>
    <scope>NUCLEOTIDE SEQUENCE [LARGE SCALE GENOMIC DNA]</scope>
    <source>
        <strain evidence="2">Kwan_BN1</strain>
    </source>
</reference>
<feature type="transmembrane region" description="Helical" evidence="1">
    <location>
        <begin position="289"/>
        <end position="309"/>
    </location>
</feature>
<dbReference type="Proteomes" id="UP000593567">
    <property type="component" value="Unassembled WGS sequence"/>
</dbReference>
<gene>
    <name evidence="2" type="ORF">EB796_011450</name>
</gene>
<protein>
    <submittedName>
        <fullName evidence="2">SLC16A5</fullName>
    </submittedName>
</protein>
<accession>A0A7J7JWL0</accession>
<feature type="transmembrane region" description="Helical" evidence="1">
    <location>
        <begin position="87"/>
        <end position="104"/>
    </location>
</feature>
<feature type="transmembrane region" description="Helical" evidence="1">
    <location>
        <begin position="60"/>
        <end position="80"/>
    </location>
</feature>
<feature type="transmembrane region" description="Helical" evidence="1">
    <location>
        <begin position="17"/>
        <end position="40"/>
    </location>
</feature>
<dbReference type="InterPro" id="IPR011701">
    <property type="entry name" value="MFS"/>
</dbReference>
<evidence type="ECO:0000313" key="2">
    <source>
        <dbReference type="EMBL" id="KAF6030245.1"/>
    </source>
</evidence>
<keyword evidence="1" id="KW-0812">Transmembrane</keyword>
<feature type="transmembrane region" description="Helical" evidence="1">
    <location>
        <begin position="110"/>
        <end position="130"/>
    </location>
</feature>
<dbReference type="Pfam" id="PF07690">
    <property type="entry name" value="MFS_1"/>
    <property type="match status" value="1"/>
</dbReference>
<feature type="transmembrane region" description="Helical" evidence="1">
    <location>
        <begin position="443"/>
        <end position="464"/>
    </location>
</feature>
<dbReference type="Gene3D" id="1.20.1250.20">
    <property type="entry name" value="MFS general substrate transporter like domains"/>
    <property type="match status" value="1"/>
</dbReference>